<dbReference type="EMBL" id="CM047592">
    <property type="protein sequence ID" value="KAI9917645.1"/>
    <property type="molecule type" value="Genomic_DNA"/>
</dbReference>
<evidence type="ECO:0000313" key="2">
    <source>
        <dbReference type="Proteomes" id="UP001163321"/>
    </source>
</evidence>
<protein>
    <submittedName>
        <fullName evidence="1">Uncharacterized protein</fullName>
    </submittedName>
</protein>
<gene>
    <name evidence="1" type="ORF">PsorP6_012300</name>
</gene>
<proteinExistence type="predicted"/>
<reference evidence="1 2" key="1">
    <citation type="journal article" date="2022" name="bioRxiv">
        <title>The genome of the oomycete Peronosclerospora sorghi, a cosmopolitan pathogen of maize and sorghum, is inflated with dispersed pseudogenes.</title>
        <authorList>
            <person name="Fletcher K."/>
            <person name="Martin F."/>
            <person name="Isakeit T."/>
            <person name="Cavanaugh K."/>
            <person name="Magill C."/>
            <person name="Michelmore R."/>
        </authorList>
    </citation>
    <scope>NUCLEOTIDE SEQUENCE [LARGE SCALE GENOMIC DNA]</scope>
    <source>
        <strain evidence="1">P6</strain>
    </source>
</reference>
<comment type="caution">
    <text evidence="1">The sequence shown here is derived from an EMBL/GenBank/DDBJ whole genome shotgun (WGS) entry which is preliminary data.</text>
</comment>
<dbReference type="Proteomes" id="UP001163321">
    <property type="component" value="Chromosome 13"/>
</dbReference>
<keyword evidence="2" id="KW-1185">Reference proteome</keyword>
<organism evidence="1 2">
    <name type="scientific">Peronosclerospora sorghi</name>
    <dbReference type="NCBI Taxonomy" id="230839"/>
    <lineage>
        <taxon>Eukaryota</taxon>
        <taxon>Sar</taxon>
        <taxon>Stramenopiles</taxon>
        <taxon>Oomycota</taxon>
        <taxon>Peronosporomycetes</taxon>
        <taxon>Peronosporales</taxon>
        <taxon>Peronosporaceae</taxon>
        <taxon>Peronosclerospora</taxon>
    </lineage>
</organism>
<sequence length="119" mass="13264">MRQLHVAVIRFLSKLGGDWNRWDTESRRPARDEAVAIVVKGIKEEGVMMTRGGCTFARKVLRTQAAGSAGVIIIQTVDVWPYTMTDSTGESKDVKISAFMMAPCMAKGMFEELHCNCYC</sequence>
<evidence type="ECO:0000313" key="1">
    <source>
        <dbReference type="EMBL" id="KAI9917645.1"/>
    </source>
</evidence>
<name>A0ACC0WHT2_9STRA</name>
<accession>A0ACC0WHT2</accession>